<dbReference type="RefSeq" id="WP_203685702.1">
    <property type="nucleotide sequence ID" value="NZ_BONT01000004.1"/>
</dbReference>
<keyword evidence="1" id="KW-0418">Kinase</keyword>
<gene>
    <name evidence="1" type="ORF">HNR73_003108</name>
</gene>
<comment type="caution">
    <text evidence="1">The sequence shown here is derived from an EMBL/GenBank/DDBJ whole genome shotgun (WGS) entry which is preliminary data.</text>
</comment>
<sequence length="274" mass="29192">MTRIEVPTAIVDAARRRWPDRADAWAHAVRVEFPALLWQYGARPVTVHAGRYAYVAEVRARGGARLIFRASPDPAGEDQASVAVVLAKLGVSPAVHEVQVTETGCWTVMDRVEPGTPLGNTGASALSAAELGAILRPLAGKPAPLPNLPYIGDWLRSRLEDDHLADLAPGRAVAPRGERDAALMILNELASTGERGLCHGDTSPGNILKAADRKHCLIDPRGMCGEINYDVAVLGLKAARAITRPSRSGAIALAADVDVARTMQWELVAMAARV</sequence>
<dbReference type="AlphaFoldDB" id="A0A841FD93"/>
<reference evidence="1 2" key="1">
    <citation type="submission" date="2020-08" db="EMBL/GenBank/DDBJ databases">
        <title>Genomic Encyclopedia of Type Strains, Phase IV (KMG-IV): sequencing the most valuable type-strain genomes for metagenomic binning, comparative biology and taxonomic classification.</title>
        <authorList>
            <person name="Goeker M."/>
        </authorList>
    </citation>
    <scope>NUCLEOTIDE SEQUENCE [LARGE SCALE GENOMIC DNA]</scope>
    <source>
        <strain evidence="1 2">YIM 65646</strain>
    </source>
</reference>
<dbReference type="Pfam" id="PF04655">
    <property type="entry name" value="APH_6_hur"/>
    <property type="match status" value="1"/>
</dbReference>
<accession>A0A841FD93</accession>
<name>A0A841FD93_9ACTN</name>
<dbReference type="InterPro" id="IPR006748">
    <property type="entry name" value="NH2Glyco/OHUrea_AB-resist_kin"/>
</dbReference>
<evidence type="ECO:0000313" key="1">
    <source>
        <dbReference type="EMBL" id="MBB6035251.1"/>
    </source>
</evidence>
<proteinExistence type="predicted"/>
<dbReference type="Proteomes" id="UP000548476">
    <property type="component" value="Unassembled WGS sequence"/>
</dbReference>
<dbReference type="Gene3D" id="1.10.510.10">
    <property type="entry name" value="Transferase(Phosphotransferase) domain 1"/>
    <property type="match status" value="1"/>
</dbReference>
<dbReference type="EMBL" id="JACHGT010000006">
    <property type="protein sequence ID" value="MBB6035251.1"/>
    <property type="molecule type" value="Genomic_DNA"/>
</dbReference>
<dbReference type="SUPFAM" id="SSF56112">
    <property type="entry name" value="Protein kinase-like (PK-like)"/>
    <property type="match status" value="1"/>
</dbReference>
<organism evidence="1 2">
    <name type="scientific">Phytomonospora endophytica</name>
    <dbReference type="NCBI Taxonomy" id="714109"/>
    <lineage>
        <taxon>Bacteria</taxon>
        <taxon>Bacillati</taxon>
        <taxon>Actinomycetota</taxon>
        <taxon>Actinomycetes</taxon>
        <taxon>Micromonosporales</taxon>
        <taxon>Micromonosporaceae</taxon>
        <taxon>Phytomonospora</taxon>
    </lineage>
</organism>
<evidence type="ECO:0000313" key="2">
    <source>
        <dbReference type="Proteomes" id="UP000548476"/>
    </source>
</evidence>
<protein>
    <submittedName>
        <fullName evidence="1">Streptomycin 6-kinase</fullName>
        <ecNumber evidence="1">2.7.1.72</ecNumber>
    </submittedName>
</protein>
<dbReference type="GO" id="GO:0019748">
    <property type="term" value="P:secondary metabolic process"/>
    <property type="evidence" value="ECO:0007669"/>
    <property type="project" value="InterPro"/>
</dbReference>
<keyword evidence="2" id="KW-1185">Reference proteome</keyword>
<dbReference type="GO" id="GO:0050300">
    <property type="term" value="F:aminoglycoside 6-kinase activity"/>
    <property type="evidence" value="ECO:0007669"/>
    <property type="project" value="UniProtKB-EC"/>
</dbReference>
<keyword evidence="1" id="KW-0808">Transferase</keyword>
<dbReference type="InterPro" id="IPR011009">
    <property type="entry name" value="Kinase-like_dom_sf"/>
</dbReference>
<dbReference type="EC" id="2.7.1.72" evidence="1"/>